<dbReference type="RefSeq" id="WP_108382838.1">
    <property type="nucleotide sequence ID" value="NZ_CP028858.1"/>
</dbReference>
<dbReference type="Gene3D" id="3.90.550.10">
    <property type="entry name" value="Spore Coat Polysaccharide Biosynthesis Protein SpsA, Chain A"/>
    <property type="match status" value="1"/>
</dbReference>
<evidence type="ECO:0000313" key="2">
    <source>
        <dbReference type="Proteomes" id="UP000244727"/>
    </source>
</evidence>
<dbReference type="InterPro" id="IPR029044">
    <property type="entry name" value="Nucleotide-diphossugar_trans"/>
</dbReference>
<dbReference type="Proteomes" id="UP000244727">
    <property type="component" value="Chromosome"/>
</dbReference>
<dbReference type="EMBL" id="CP028858">
    <property type="protein sequence ID" value="AWB27933.1"/>
    <property type="molecule type" value="Genomic_DNA"/>
</dbReference>
<evidence type="ECO:0000313" key="1">
    <source>
        <dbReference type="EMBL" id="AWB27933.1"/>
    </source>
</evidence>
<name>A0A2R4X2I6_9EURY</name>
<reference evidence="1 2" key="1">
    <citation type="submission" date="2018-04" db="EMBL/GenBank/DDBJ databases">
        <title>Halococcoides cellulosivorans gen. nov., sp. nov., an extremely halophilic cellulose-utilizing haloarchaeon from hypersaline lakes.</title>
        <authorList>
            <person name="Sorokin D.Y."/>
            <person name="Toshchakov S.V."/>
            <person name="Samarov N.I."/>
            <person name="Korzhenkov A."/>
            <person name="Kublanov I.V."/>
        </authorList>
    </citation>
    <scope>NUCLEOTIDE SEQUENCE [LARGE SCALE GENOMIC DNA]</scope>
    <source>
        <strain evidence="1 2">HArcel1</strain>
    </source>
</reference>
<gene>
    <name evidence="1" type="ORF">HARCEL1_09525</name>
</gene>
<proteinExistence type="predicted"/>
<sequence length="233" mass="24076">MPTIVVRTPPPVEAAVSDGPFAETALDTEALVTLREALLIDACRAVQASGSDLLVTVAPIDSDADRAADRALDAVEATLDRDLETTPRIEPQVGSTPAARLGNTVTHLIEAGASSVGVVFSGAIVDRATLDQATIQLRTADVVLGPAPGGRVAYAGFTAPIDFADALASPAIRTLAERAVAADHDATTIDLIARASDPASLDGVTALIEARRLVGDRVPETLAAWIETVDEVR</sequence>
<dbReference type="KEGG" id="harc:HARCEL1_09525"/>
<dbReference type="AlphaFoldDB" id="A0A2R4X2I6"/>
<organism evidence="1 2">
    <name type="scientific">Halococcoides cellulosivorans</name>
    <dbReference type="NCBI Taxonomy" id="1679096"/>
    <lineage>
        <taxon>Archaea</taxon>
        <taxon>Methanobacteriati</taxon>
        <taxon>Methanobacteriota</taxon>
        <taxon>Stenosarchaea group</taxon>
        <taxon>Halobacteria</taxon>
        <taxon>Halobacteriales</taxon>
        <taxon>Haloarculaceae</taxon>
        <taxon>Halococcoides</taxon>
    </lineage>
</organism>
<keyword evidence="2" id="KW-1185">Reference proteome</keyword>
<protein>
    <recommendedName>
        <fullName evidence="3">DUF2064 domain-containing protein</fullName>
    </recommendedName>
</protein>
<accession>A0A2R4X2I6</accession>
<evidence type="ECO:0008006" key="3">
    <source>
        <dbReference type="Google" id="ProtNLM"/>
    </source>
</evidence>
<dbReference type="GeneID" id="36512746"/>